<dbReference type="PIRSF" id="PIRSF038471">
    <property type="entry name" value="MreC"/>
    <property type="match status" value="1"/>
</dbReference>
<feature type="domain" description="Rod shape-determining protein MreC beta-barrel core" evidence="7">
    <location>
        <begin position="128"/>
        <end position="279"/>
    </location>
</feature>
<feature type="coiled-coil region" evidence="6">
    <location>
        <begin position="85"/>
        <end position="112"/>
    </location>
</feature>
<keyword evidence="3 5" id="KW-0133">Cell shape</keyword>
<dbReference type="NCBIfam" id="TIGR00219">
    <property type="entry name" value="mreC"/>
    <property type="match status" value="1"/>
</dbReference>
<evidence type="ECO:0000313" key="9">
    <source>
        <dbReference type="Proteomes" id="UP001168883"/>
    </source>
</evidence>
<dbReference type="InterPro" id="IPR055342">
    <property type="entry name" value="MreC_beta-barrel_core"/>
</dbReference>
<dbReference type="Proteomes" id="UP001168883">
    <property type="component" value="Unassembled WGS sequence"/>
</dbReference>
<keyword evidence="6" id="KW-0175">Coiled coil</keyword>
<evidence type="ECO:0000256" key="6">
    <source>
        <dbReference type="SAM" id="Coils"/>
    </source>
</evidence>
<dbReference type="RefSeq" id="WP_025849630.1">
    <property type="nucleotide sequence ID" value="NZ_JARLKN010000136.1"/>
</dbReference>
<dbReference type="InterPro" id="IPR042175">
    <property type="entry name" value="Cell/Rod_MreC_2"/>
</dbReference>
<comment type="caution">
    <text evidence="8">The sequence shown here is derived from an EMBL/GenBank/DDBJ whole genome shotgun (WGS) entry which is preliminary data.</text>
</comment>
<evidence type="ECO:0000259" key="7">
    <source>
        <dbReference type="Pfam" id="PF04085"/>
    </source>
</evidence>
<comment type="function">
    <text evidence="5">Involved in formation and maintenance of cell shape.</text>
</comment>
<dbReference type="InterPro" id="IPR042177">
    <property type="entry name" value="Cell/Rod_1"/>
</dbReference>
<reference evidence="8" key="1">
    <citation type="submission" date="2023-07" db="EMBL/GenBank/DDBJ databases">
        <authorList>
            <person name="Aktuganov G."/>
            <person name="Boyko T."/>
            <person name="Delegan Y."/>
            <person name="Galimzianova N."/>
            <person name="Gilvanova E."/>
            <person name="Korobov V."/>
            <person name="Kuzmina L."/>
            <person name="Melentiev A."/>
            <person name="Milman P."/>
            <person name="Ryabova A."/>
            <person name="Stupak E."/>
            <person name="Yasakov T."/>
            <person name="Zharikova N."/>
            <person name="Zhurenko E."/>
        </authorList>
    </citation>
    <scope>NUCLEOTIDE SEQUENCE</scope>
    <source>
        <strain evidence="8">IB-739</strain>
    </source>
</reference>
<name>A0ABT8VL69_9BACL</name>
<gene>
    <name evidence="8" type="primary">mreC</name>
    <name evidence="8" type="ORF">Q3C12_32525</name>
</gene>
<dbReference type="EMBL" id="JAUMKJ010000076">
    <property type="protein sequence ID" value="MDO3681722.1"/>
    <property type="molecule type" value="Genomic_DNA"/>
</dbReference>
<dbReference type="Gene3D" id="2.40.10.350">
    <property type="entry name" value="Rod shape-determining protein MreC, domain 2"/>
    <property type="match status" value="1"/>
</dbReference>
<dbReference type="Pfam" id="PF04085">
    <property type="entry name" value="MreC"/>
    <property type="match status" value="1"/>
</dbReference>
<keyword evidence="9" id="KW-1185">Reference proteome</keyword>
<sequence length="284" mass="32020">MKLLGNKRLLILMLGLICFIALMGLTFGQLGYKTWPEKFMKDTISWTQGLIYKPVGFIAGVFEEVNRLRTLHEENTVLRETLSRYARDTTRLNDLELQNERLQAALGFTERQKSMNKYNFRIAEVVTFQQANKTITINLGEKDGIRPNMAVQSVEGLLGRVVAVSNFYSDVQLLTGIDDKAASNSKAITVTVKGKENESFGMIEHFDPDKQKLIMTKIEPNDKLQVGDTIITHGAGLVFPRGIEIGKVVERYEGEAVTHVAAIEPFASFNHLREVFVIEVPELR</sequence>
<evidence type="ECO:0000256" key="5">
    <source>
        <dbReference type="PIRNR" id="PIRNR038471"/>
    </source>
</evidence>
<evidence type="ECO:0000313" key="8">
    <source>
        <dbReference type="EMBL" id="MDO3681722.1"/>
    </source>
</evidence>
<organism evidence="8 9">
    <name type="scientific">Paenibacillus ehimensis</name>
    <dbReference type="NCBI Taxonomy" id="79264"/>
    <lineage>
        <taxon>Bacteria</taxon>
        <taxon>Bacillati</taxon>
        <taxon>Bacillota</taxon>
        <taxon>Bacilli</taxon>
        <taxon>Bacillales</taxon>
        <taxon>Paenibacillaceae</taxon>
        <taxon>Paenibacillus</taxon>
    </lineage>
</organism>
<evidence type="ECO:0000256" key="1">
    <source>
        <dbReference type="ARBA" id="ARBA00009369"/>
    </source>
</evidence>
<protein>
    <recommendedName>
        <fullName evidence="2 5">Cell shape-determining protein MreC</fullName>
    </recommendedName>
    <alternativeName>
        <fullName evidence="4 5">Cell shape protein MreC</fullName>
    </alternativeName>
</protein>
<dbReference type="PANTHER" id="PTHR34138:SF1">
    <property type="entry name" value="CELL SHAPE-DETERMINING PROTEIN MREC"/>
    <property type="match status" value="1"/>
</dbReference>
<comment type="similarity">
    <text evidence="1 5">Belongs to the MreC family.</text>
</comment>
<proteinExistence type="inferred from homology"/>
<evidence type="ECO:0000256" key="3">
    <source>
        <dbReference type="ARBA" id="ARBA00022960"/>
    </source>
</evidence>
<dbReference type="InterPro" id="IPR007221">
    <property type="entry name" value="MreC"/>
</dbReference>
<accession>A0ABT8VL69</accession>
<dbReference type="PANTHER" id="PTHR34138">
    <property type="entry name" value="CELL SHAPE-DETERMINING PROTEIN MREC"/>
    <property type="match status" value="1"/>
</dbReference>
<evidence type="ECO:0000256" key="4">
    <source>
        <dbReference type="ARBA" id="ARBA00032089"/>
    </source>
</evidence>
<dbReference type="Gene3D" id="2.40.10.340">
    <property type="entry name" value="Rod shape-determining protein MreC, domain 1"/>
    <property type="match status" value="1"/>
</dbReference>
<evidence type="ECO:0000256" key="2">
    <source>
        <dbReference type="ARBA" id="ARBA00013855"/>
    </source>
</evidence>